<dbReference type="Gene3D" id="3.40.50.12780">
    <property type="entry name" value="N-terminal domain of ligase-like"/>
    <property type="match status" value="1"/>
</dbReference>
<dbReference type="Proteomes" id="UP000008922">
    <property type="component" value="Chromosome"/>
</dbReference>
<organism evidence="1 2">
    <name type="scientific">Anaerolinea thermophila (strain DSM 14523 / JCM 11388 / NBRC 100420 / UNI-1)</name>
    <dbReference type="NCBI Taxonomy" id="926569"/>
    <lineage>
        <taxon>Bacteria</taxon>
        <taxon>Bacillati</taxon>
        <taxon>Chloroflexota</taxon>
        <taxon>Anaerolineae</taxon>
        <taxon>Anaerolineales</taxon>
        <taxon>Anaerolineaceae</taxon>
        <taxon>Anaerolinea</taxon>
    </lineage>
</organism>
<dbReference type="AlphaFoldDB" id="E8MZE3"/>
<dbReference type="InterPro" id="IPR053158">
    <property type="entry name" value="CapK_Type1_Caps_Biosynth"/>
</dbReference>
<dbReference type="EMBL" id="AP012029">
    <property type="protein sequence ID" value="BAJ64491.1"/>
    <property type="molecule type" value="Genomic_DNA"/>
</dbReference>
<gene>
    <name evidence="1" type="ordered locus">ANT_24650</name>
</gene>
<dbReference type="InParanoid" id="E8MZE3"/>
<dbReference type="RefSeq" id="WP_013560846.1">
    <property type="nucleotide sequence ID" value="NC_014960.1"/>
</dbReference>
<accession>E8MZE3</accession>
<evidence type="ECO:0008006" key="3">
    <source>
        <dbReference type="Google" id="ProtNLM"/>
    </source>
</evidence>
<dbReference type="STRING" id="926569.ANT_24650"/>
<dbReference type="InterPro" id="IPR042099">
    <property type="entry name" value="ANL_N_sf"/>
</dbReference>
<reference evidence="1 2" key="1">
    <citation type="submission" date="2010-12" db="EMBL/GenBank/DDBJ databases">
        <title>Whole genome sequence of Anaerolinea thermophila UNI-1.</title>
        <authorList>
            <person name="Narita-Yamada S."/>
            <person name="Kishi E."/>
            <person name="Watanabe Y."/>
            <person name="Takasaki K."/>
            <person name="Ankai A."/>
            <person name="Oguchi A."/>
            <person name="Fukui S."/>
            <person name="Takahashi M."/>
            <person name="Yashiro I."/>
            <person name="Hosoyama A."/>
            <person name="Sekiguchi Y."/>
            <person name="Hanada S."/>
            <person name="Fujita N."/>
        </authorList>
    </citation>
    <scope>NUCLEOTIDE SEQUENCE [LARGE SCALE GENOMIC DNA]</scope>
    <source>
        <strain evidence="2">DSM 14523 / JCM 11388 / NBRC 100420 / UNI-1</strain>
    </source>
</reference>
<protein>
    <recommendedName>
        <fullName evidence="3">Phenylacetate--CoA ligase family protein</fullName>
    </recommendedName>
</protein>
<proteinExistence type="predicted"/>
<dbReference type="HOGENOM" id="CLU_035301_5_3_0"/>
<keyword evidence="2" id="KW-1185">Reference proteome</keyword>
<dbReference type="SUPFAM" id="SSF56801">
    <property type="entry name" value="Acetyl-CoA synthetase-like"/>
    <property type="match status" value="1"/>
</dbReference>
<evidence type="ECO:0000313" key="2">
    <source>
        <dbReference type="Proteomes" id="UP000008922"/>
    </source>
</evidence>
<dbReference type="OrthoDB" id="580775at2"/>
<sequence length="465" mass="54523">MRLPSILYPVEQAFRYLYGALPFSWRAGAQYRRLRRFLSEAQWWDAERIREWQTERLGWMIRYAYENVPGYRHLYEKAGITPADFGTLEDLPAFPLLEKSFVQTDIRAFTSRSVSPRNLTYLTTGGSTGVPVGFYHTRVNRWMEDAFMHAGWEWGGWIPDQKTLTLRGWFQGTPKRFFWYNPLRRELHLSTYYLTVETYPQYFQIAKQFAPLFIQAYPSAMTFFSRLILERGDAGVLQPRVIFLASETIYPWQRELIARAFPTARIFAHYGHTEQAGLGHWCEYIDQYHFWPFYGYLELLDSQGNPVPLGQVGEIVVTSFWNYGTPWIRYRTGDLGILAGNFCSACGRNFPILSNVQGRIQEFLISQYGRLVSFTALNVHNDLFDHVWQFQFYQDTPGKVTLKLLPRSEFSKNDLNRIQQEMSSKLGEDFSLETVCVEQIPLTPRGKFKVIEQKCSLDWIKETIE</sequence>
<dbReference type="KEGG" id="atm:ANT_24650"/>
<dbReference type="eggNOG" id="COG1541">
    <property type="taxonomic scope" value="Bacteria"/>
</dbReference>
<dbReference type="PANTHER" id="PTHR36932">
    <property type="entry name" value="CAPSULAR POLYSACCHARIDE BIOSYNTHESIS PROTEIN"/>
    <property type="match status" value="1"/>
</dbReference>
<dbReference type="PANTHER" id="PTHR36932:SF1">
    <property type="entry name" value="CAPSULAR POLYSACCHARIDE BIOSYNTHESIS PROTEIN"/>
    <property type="match status" value="1"/>
</dbReference>
<evidence type="ECO:0000313" key="1">
    <source>
        <dbReference type="EMBL" id="BAJ64491.1"/>
    </source>
</evidence>
<name>E8MZE3_ANATU</name>